<dbReference type="GeneID" id="89512001"/>
<keyword evidence="1" id="KW-0472">Membrane</keyword>
<dbReference type="GO" id="GO:0052621">
    <property type="term" value="F:diguanylate cyclase activity"/>
    <property type="evidence" value="ECO:0007669"/>
    <property type="project" value="TreeGrafter"/>
</dbReference>
<dbReference type="InterPro" id="IPR029787">
    <property type="entry name" value="Nucleotide_cyclase"/>
</dbReference>
<feature type="transmembrane region" description="Helical" evidence="1">
    <location>
        <begin position="241"/>
        <end position="262"/>
    </location>
</feature>
<dbReference type="SMART" id="SM00267">
    <property type="entry name" value="GGDEF"/>
    <property type="match status" value="1"/>
</dbReference>
<keyword evidence="4" id="KW-1185">Reference proteome</keyword>
<dbReference type="InterPro" id="IPR043128">
    <property type="entry name" value="Rev_trsase/Diguanyl_cyclase"/>
</dbReference>
<accession>A0A1M5YL43</accession>
<evidence type="ECO:0000259" key="2">
    <source>
        <dbReference type="PROSITE" id="PS50887"/>
    </source>
</evidence>
<feature type="transmembrane region" description="Helical" evidence="1">
    <location>
        <begin position="183"/>
        <end position="203"/>
    </location>
</feature>
<evidence type="ECO:0000313" key="3">
    <source>
        <dbReference type="EMBL" id="SHI12766.1"/>
    </source>
</evidence>
<dbReference type="PROSITE" id="PS50887">
    <property type="entry name" value="GGDEF"/>
    <property type="match status" value="1"/>
</dbReference>
<evidence type="ECO:0000256" key="1">
    <source>
        <dbReference type="SAM" id="Phobius"/>
    </source>
</evidence>
<dbReference type="SUPFAM" id="SSF55073">
    <property type="entry name" value="Nucleotide cyclase"/>
    <property type="match status" value="1"/>
</dbReference>
<dbReference type="Proteomes" id="UP000184278">
    <property type="component" value="Unassembled WGS sequence"/>
</dbReference>
<proteinExistence type="predicted"/>
<feature type="transmembrane region" description="Helical" evidence="1">
    <location>
        <begin position="274"/>
        <end position="295"/>
    </location>
</feature>
<organism evidence="3 4">
    <name type="scientific">Butyrivibrio fibrisolvens DSM 3071</name>
    <dbReference type="NCBI Taxonomy" id="1121131"/>
    <lineage>
        <taxon>Bacteria</taxon>
        <taxon>Bacillati</taxon>
        <taxon>Bacillota</taxon>
        <taxon>Clostridia</taxon>
        <taxon>Lachnospirales</taxon>
        <taxon>Lachnospiraceae</taxon>
        <taxon>Butyrivibrio</taxon>
    </lineage>
</organism>
<sequence length="564" mass="64204">MNEKPSRILSNTKIYLLFIITTVLLILAAVFIDNLNYRLFSGDALNYTSGWTISVDHDVSDITDLNDYYFECKAYKTIISIKNTIPKGISKFSTISLPIYLSAIDVYISNKLVYSYGADLYNKKQLVGSGLHFITLPTDCSGENINIVIRPSQDDAFSRLNNIQIIDTKDVYSLYIKQQTGRFFVSVFLFTFGLILIVVGTCITIYFKNLSTIIFIGLLSVSVGLWTLTSSFTNQVLQPNLLVNTFIEYFSLYLAPLCFLLYQKTFYSFINKPMRIYYIINTSILALFNLIMPILHFANIYHISEGLYIFFAICVPIIPFIILLTVRPSSMSKDTKQIFTAGSIIILLTSIVDMLRHFILTFISVSNTYDLGSLLPYGTFFFMVTLIVGYNIQIYKSVAVEFEKRTFEKLAYTDSLTKLGNRAKADKDIVGYEKSKEEYAIISLDLNGLKQVNDSLGHDLGDKLLITFAEILTEVFGSFCQIYRFGGDEFMVLLNDADFDKVSYCITNMISLEEKKSNELPFKIDTSFGIARSSEIPDNDTFSVYKLADSRMYEMKLANSKFRH</sequence>
<dbReference type="EMBL" id="FQXK01000012">
    <property type="protein sequence ID" value="SHI12766.1"/>
    <property type="molecule type" value="Genomic_DNA"/>
</dbReference>
<keyword evidence="1" id="KW-1133">Transmembrane helix</keyword>
<dbReference type="InterPro" id="IPR050469">
    <property type="entry name" value="Diguanylate_Cyclase"/>
</dbReference>
<dbReference type="OrthoDB" id="9762533at2"/>
<dbReference type="STRING" id="1121131.SAMN02745229_01561"/>
<name>A0A1M5YL43_BUTFI</name>
<dbReference type="CDD" id="cd01949">
    <property type="entry name" value="GGDEF"/>
    <property type="match status" value="1"/>
</dbReference>
<dbReference type="AlphaFoldDB" id="A0A1M5YL43"/>
<feature type="transmembrane region" description="Helical" evidence="1">
    <location>
        <begin position="210"/>
        <end position="229"/>
    </location>
</feature>
<evidence type="ECO:0000313" key="4">
    <source>
        <dbReference type="Proteomes" id="UP000184278"/>
    </source>
</evidence>
<feature type="transmembrane region" description="Helical" evidence="1">
    <location>
        <begin position="375"/>
        <end position="395"/>
    </location>
</feature>
<dbReference type="Gene3D" id="3.30.70.270">
    <property type="match status" value="1"/>
</dbReference>
<dbReference type="NCBIfam" id="TIGR00254">
    <property type="entry name" value="GGDEF"/>
    <property type="match status" value="1"/>
</dbReference>
<dbReference type="Pfam" id="PF00990">
    <property type="entry name" value="GGDEF"/>
    <property type="match status" value="1"/>
</dbReference>
<dbReference type="InterPro" id="IPR000160">
    <property type="entry name" value="GGDEF_dom"/>
</dbReference>
<dbReference type="PANTHER" id="PTHR45138:SF9">
    <property type="entry name" value="DIGUANYLATE CYCLASE DGCM-RELATED"/>
    <property type="match status" value="1"/>
</dbReference>
<feature type="transmembrane region" description="Helical" evidence="1">
    <location>
        <begin position="338"/>
        <end position="363"/>
    </location>
</feature>
<feature type="domain" description="GGDEF" evidence="2">
    <location>
        <begin position="437"/>
        <end position="564"/>
    </location>
</feature>
<reference evidence="4" key="1">
    <citation type="submission" date="2016-11" db="EMBL/GenBank/DDBJ databases">
        <authorList>
            <person name="Varghese N."/>
            <person name="Submissions S."/>
        </authorList>
    </citation>
    <scope>NUCLEOTIDE SEQUENCE [LARGE SCALE GENOMIC DNA]</scope>
    <source>
        <strain evidence="4">DSM 3071</strain>
    </source>
</reference>
<feature type="transmembrane region" description="Helical" evidence="1">
    <location>
        <begin position="307"/>
        <end position="326"/>
    </location>
</feature>
<gene>
    <name evidence="3" type="ORF">SAMN02745229_01561</name>
</gene>
<keyword evidence="1" id="KW-0812">Transmembrane</keyword>
<protein>
    <submittedName>
        <fullName evidence="3">Diguanylate cyclase (GGDEF) domain-containing protein</fullName>
    </submittedName>
</protein>
<dbReference type="PANTHER" id="PTHR45138">
    <property type="entry name" value="REGULATORY COMPONENTS OF SENSORY TRANSDUCTION SYSTEM"/>
    <property type="match status" value="1"/>
</dbReference>
<dbReference type="RefSeq" id="WP_073386817.1">
    <property type="nucleotide sequence ID" value="NZ_FQXK01000012.1"/>
</dbReference>
<feature type="transmembrane region" description="Helical" evidence="1">
    <location>
        <begin position="12"/>
        <end position="32"/>
    </location>
</feature>